<name>A0ABN9PL98_9DINO</name>
<sequence>MEFCNLCHYADTAGVPGANFAQYSMPPGKQSGKYQQLLSQMLPEPSGMIYIATPVNLNRSFRRTVRSTPTRCAFQAIEEEITSCTDTVDMLTSSPDSRQECVLDLPCYQRHPIVLGALAKGERQPVPVAVYLDGVNYISAASGRTDSTLGIWLINLLTSTRHLVSVTRSSDSCMCGCKGWCTIYPHLEATAWQVAAMSDGCRPAVQYDGTVWSDDMPSGPLSYRAALIWVKGDWAEHSKSLGLSSWASAYNPCQFCETSLGELHQSYDHLGPDMTWLLRGHHDYETACARCEKRVTVRTQGEREQLLRDLITAKGKKGINGRVLSRDITINDVPLLCGDRLEPSPSLQDTFSLETSELPVAIIFWRSTYDNTGGNRKIVDPVNHRCPLFSLRLGTSPAWSLAIDSLHCLYYGPIMRWVSASLWRLLLYNVYAVRGNLDQILEVGARRLQADMLLWQHERNVPHALRLGKLTLKMLGKRLDRTLEDTFGSPLIHAGASLETFLSEMRSHACVVPTSSIAIMTNAIIIHMRSCTLARITLTPKHHQTSHLPPLVDGLQWAAAGSAELAKNGIREIMFSEDGGSEIAFSAAVDSLMGSMAAIPRSLVFAELFSGKAGISFHVARLGHKSATFDRVDDGAAQNICTVAGLLYAMYLVCAVLPFGTVHFAPECKTWCFLYFLAGTRSIYASVEQPLASLLYFDRNVRATLTNTRSEYLFLWMGGWGGLSMKPTAIWSTLPKSLLTPLYRSKQQATDRLDGGKQALTVRTPRRTHSKGGWSKKGWTSGVKPLITLSAEYPNSFCAAFASAIASAFSPILSAGGPPGRIWRVTDATDIGDIGDAAVMWLAGLDKRLRLICDARTPNMHFTTPEHTALATGEALSSLEASGVTMIGMSSGDVDSCFYQYALPPWCRRYFNLPLIESRFLPPEVRGACGLTLKSGQVRFRFKVAPMGWSWAVHFIQEAHLHLVKSVLPSQPWCLDKCPGIDLKSEDAKVLYIDNFAVLSQSSDRAAAAVADMQAALAAKGVVSELDPAPAGRGELLGCELDLQTGCWHVLGRRLWRVYGALEHVLSGRAKGLAMLHSSYEFAQASYSKKQPLRKSVTREMGWVKALLPCLRADARRPWSEVVTCFDASPWGYGIVETEWDLEDAQRVGWVSERARFRGVLAAEGAPRERALEQEIARAPEPALLLAGRSAGFPEVDYGKMHARPWRVVGCGRWKRKGAIHGSRCQDMPRRAVVPVLAGPGGRPDLAGRRARLGLSHSESDFDLRRRQLCPRQTRLAAAKVRPRTQELYLGMIFGLVRWLNMAFLPDWPRHTWGETLAEYAESIYDRGGSKASTQRLAPALLWAEPALHRAGIREVFPLTHQTLKGWNVLELSKSRPPVPFLVVRAVACWLCRAGKPLSGLAVLIMFETYMRPVVLPLPKEGGASIFLTFVVRASEYEIPTKTNEYDLSVPLDLPRQQWMVDPISFVQALRGPDDLFLGLGYNQLAEDFQSATSALGVSLLKATLYSLRHGGASHDRSTGARGLGAVQQRGGWKAFKSVLRYEKHGRLSLELRKLSDQQREALRATGGDYAGVFNRSLVLHKGLELPRNVACPVDVDAGSDEICGSDGDVFGSPGSPAASESARQRVPRGRRRRKEFAEYHSGGLHLQAGWVDQVIDGSVEGNPIIARLWRIGFNAMVNQSSQKISSDLALMMQMTGAYTVLAVEVEQKFEYLRRAPYAFANITVQAVAAECLREFELLPENQHHRSIIRVLGAASPLRAAVENCAATGQVLPELQREEDEINMCKLAEDSLEGLHRAAFKERERANAALIPWLSSPACVHDNIQFYESLVETQQGKLLFEIEWASYKRLVQPPGNRRSVLRPKRMSDKRFYQQVFRTGICHNVDWSSIHIGALQVHEDHAVVPAPTGVLAHMPPRRAAAVQSEYLSALLGTGTSTYYTVNVEEQRQCFHLVGALSKNKKYVRTNYRQAKTFVPCLVQRMEFLRQGGNTIYAFEESRKIDFLSLAPFEELIAGLRKCVLAVSDVAGCLDIVGETPLELELGVDGVLAIDCPEYLVTRVSGEDAAAEGGGVDDEIADGAFVPLGPDDVPSHIGGCALSYEVNVQMVCYGVRKYVPDLIQDKCLFLLPVAIAAPSTARERIGHFVQESMPREFHVLALNILKRSFFDLTNETSLPDAITSLVGAALRIRVNTPSGWLFSAVEQFAGVGRIDKQMRELGLRSIALDIKYDSDHLNILTSVGFAIYMWTLLATKVGGLLWLSPQCSSFVWISRSVTKRFPDNRLGSPHCPPAIEGNRMALRCMILMMVANLIDVHVVLEQPMSSVFDELPFLADYMARMIRVPTWLGSFGAPTANPLKLFTTSDKFRGLRRSISRIGQPLAKLYTTTHGKTSGKKTHMKDSEKYTKEFAAAVMAAASGELGGGPPQADVRLADLEDDIGVAGSPQKLPPRRGKGGVAGARGGKRASARGGGRHKKRMKFGPSDDEGADANGEGQGAAAAATDCPDGEKHRCPVCELEVNIFDDETKATGADADVVYWHHKCRGAARYLENAALARDAREHDPAKKVHMRNLRDVEKNNVTLWRKQVLGLVVEDGRYRTAVHRGAATKSLDTLETYSRKEQLDDVIMLDFDEFCAHHAFWKRWDDARCEIEWDAAVNDPRILKEGEGVNLRVPVALPKKYRGIQGVGESSAIQSEKAHEGKDDIQRAMQRVRSAASGSSDQLANMGGQAQAALRVGAAFRGASSGRGDAAVFQDNHFSVFGHDFLSNSCGPARGGAPLVHGVPAPCLSPAPLVGGDGQPATSSGTATPLVAAGAGAAPGTPFGMPVPPAETLSAAKPKKVWTGPEISAAKKKLGVDIAGLLNEVYPPKRGGFLRTAQNFATSLGAKYPQMLIDEVVAVNITELEAAIKEISDKKNAVPNCPASKFEDMQEEVADLESTVQRLASQLNASMTKIKDHHAATQKKIKSDAAKDRYRLNQSTKRFTDKGCTLKIAQHLDNIEKETKNGVKASLVKPMLDDAETKALASKGPGLIDLAKNTNLNELVKFCDAEFQERAKRLIDHLKAANGKGNLQHAVTIEPSTRYLELYNVLFDNVVEGVPDCMLFPWNVGIAENACRSGFDCTGLAGLPQVVYCVAGGATVLLADIAQLIQGDGQEMDDLAKLITLLEGCTLEMLGDRLRWIVLEKGQLLWVPAAFVPFYKTATKGGCVVSQIPALNKLNVAADGPLVQTWKMIIDSLAKHASLRKDCNPWKKISDKLPKLCDAIQREVKPELDVKKDDDGSKLDAEKGDGSKLDAEKGPEDSSKAPAGVGDGRDSKGTED</sequence>
<accession>A0ABN9PL98</accession>
<feature type="compositionally biased region" description="Low complexity" evidence="1">
    <location>
        <begin position="2484"/>
        <end position="2499"/>
    </location>
</feature>
<evidence type="ECO:0000313" key="2">
    <source>
        <dbReference type="EMBL" id="CAK0793627.1"/>
    </source>
</evidence>
<comment type="caution">
    <text evidence="2">The sequence shown here is derived from an EMBL/GenBank/DDBJ whole genome shotgun (WGS) entry which is preliminary data.</text>
</comment>
<feature type="region of interest" description="Disordered" evidence="1">
    <location>
        <begin position="3265"/>
        <end position="3314"/>
    </location>
</feature>
<feature type="compositionally biased region" description="Basic and acidic residues" evidence="1">
    <location>
        <begin position="3305"/>
        <end position="3314"/>
    </location>
</feature>
<proteinExistence type="predicted"/>
<evidence type="ECO:0000313" key="3">
    <source>
        <dbReference type="Proteomes" id="UP001189429"/>
    </source>
</evidence>
<feature type="region of interest" description="Disordered" evidence="1">
    <location>
        <begin position="2435"/>
        <end position="2500"/>
    </location>
</feature>
<reference evidence="2" key="1">
    <citation type="submission" date="2023-10" db="EMBL/GenBank/DDBJ databases">
        <authorList>
            <person name="Chen Y."/>
            <person name="Shah S."/>
            <person name="Dougan E. K."/>
            <person name="Thang M."/>
            <person name="Chan C."/>
        </authorList>
    </citation>
    <scope>NUCLEOTIDE SEQUENCE [LARGE SCALE GENOMIC DNA]</scope>
</reference>
<feature type="compositionally biased region" description="Basic and acidic residues" evidence="1">
    <location>
        <begin position="3265"/>
        <end position="3297"/>
    </location>
</feature>
<dbReference type="EMBL" id="CAUYUJ010001002">
    <property type="protein sequence ID" value="CAK0793627.1"/>
    <property type="molecule type" value="Genomic_DNA"/>
</dbReference>
<organism evidence="2 3">
    <name type="scientific">Prorocentrum cordatum</name>
    <dbReference type="NCBI Taxonomy" id="2364126"/>
    <lineage>
        <taxon>Eukaryota</taxon>
        <taxon>Sar</taxon>
        <taxon>Alveolata</taxon>
        <taxon>Dinophyceae</taxon>
        <taxon>Prorocentrales</taxon>
        <taxon>Prorocentraceae</taxon>
        <taxon>Prorocentrum</taxon>
    </lineage>
</organism>
<evidence type="ECO:0008006" key="4">
    <source>
        <dbReference type="Google" id="ProtNLM"/>
    </source>
</evidence>
<keyword evidence="3" id="KW-1185">Reference proteome</keyword>
<evidence type="ECO:0000256" key="1">
    <source>
        <dbReference type="SAM" id="MobiDB-lite"/>
    </source>
</evidence>
<gene>
    <name evidence="2" type="ORF">PCOR1329_LOCUS3869</name>
</gene>
<feature type="region of interest" description="Disordered" evidence="1">
    <location>
        <begin position="1608"/>
        <end position="1632"/>
    </location>
</feature>
<feature type="compositionally biased region" description="Basic residues" evidence="1">
    <location>
        <begin position="2457"/>
        <end position="2474"/>
    </location>
</feature>
<feature type="compositionally biased region" description="Low complexity" evidence="1">
    <location>
        <begin position="1612"/>
        <end position="1622"/>
    </location>
</feature>
<protein>
    <recommendedName>
        <fullName evidence="4">Calmodulin</fullName>
    </recommendedName>
</protein>
<dbReference type="Proteomes" id="UP001189429">
    <property type="component" value="Unassembled WGS sequence"/>
</dbReference>